<gene>
    <name evidence="2" type="ORF">TAV2_LOCUS13294</name>
</gene>
<feature type="compositionally biased region" description="Basic and acidic residues" evidence="1">
    <location>
        <begin position="41"/>
        <end position="63"/>
    </location>
</feature>
<feature type="compositionally biased region" description="Basic residues" evidence="1">
    <location>
        <begin position="115"/>
        <end position="124"/>
    </location>
</feature>
<evidence type="ECO:0000256" key="1">
    <source>
        <dbReference type="SAM" id="MobiDB-lite"/>
    </source>
</evidence>
<feature type="region of interest" description="Disordered" evidence="1">
    <location>
        <begin position="1"/>
        <end position="140"/>
    </location>
</feature>
<evidence type="ECO:0000313" key="2">
    <source>
        <dbReference type="EMBL" id="CAH2060508.1"/>
    </source>
</evidence>
<reference evidence="2 3" key="1">
    <citation type="submission" date="2022-03" db="EMBL/GenBank/DDBJ databases">
        <authorList>
            <person name="Nunn A."/>
            <person name="Chopra R."/>
            <person name="Nunn A."/>
            <person name="Contreras Garrido A."/>
        </authorList>
    </citation>
    <scope>NUCLEOTIDE SEQUENCE [LARGE SCALE GENOMIC DNA]</scope>
</reference>
<dbReference type="EMBL" id="OU466860">
    <property type="protein sequence ID" value="CAH2060508.1"/>
    <property type="molecule type" value="Genomic_DNA"/>
</dbReference>
<evidence type="ECO:0000313" key="3">
    <source>
        <dbReference type="Proteomes" id="UP000836841"/>
    </source>
</evidence>
<feature type="compositionally biased region" description="Basic residues" evidence="1">
    <location>
        <begin position="7"/>
        <end position="16"/>
    </location>
</feature>
<sequence>MAERPLKKQNKSKGKLSVKEGPLFTSETAPPVRLEKKKGKITSESREKEPITPKTGRKLEKLPKKISNCITSQPSSSESDAIPSDVEPLENSSSSESPSEEEDNPVVDPQFIKVVSRKKLRHEKKSSGIHPKYNPSRYLC</sequence>
<organism evidence="2 3">
    <name type="scientific">Thlaspi arvense</name>
    <name type="common">Field penny-cress</name>
    <dbReference type="NCBI Taxonomy" id="13288"/>
    <lineage>
        <taxon>Eukaryota</taxon>
        <taxon>Viridiplantae</taxon>
        <taxon>Streptophyta</taxon>
        <taxon>Embryophyta</taxon>
        <taxon>Tracheophyta</taxon>
        <taxon>Spermatophyta</taxon>
        <taxon>Magnoliopsida</taxon>
        <taxon>eudicotyledons</taxon>
        <taxon>Gunneridae</taxon>
        <taxon>Pentapetalae</taxon>
        <taxon>rosids</taxon>
        <taxon>malvids</taxon>
        <taxon>Brassicales</taxon>
        <taxon>Brassicaceae</taxon>
        <taxon>Thlaspideae</taxon>
        <taxon>Thlaspi</taxon>
    </lineage>
</organism>
<keyword evidence="3" id="KW-1185">Reference proteome</keyword>
<accession>A0AAU9SCY5</accession>
<protein>
    <submittedName>
        <fullName evidence="2">Uncharacterized protein</fullName>
    </submittedName>
</protein>
<dbReference type="Proteomes" id="UP000836841">
    <property type="component" value="Chromosome 4"/>
</dbReference>
<name>A0AAU9SCY5_THLAR</name>
<proteinExistence type="predicted"/>
<feature type="compositionally biased region" description="Polar residues" evidence="1">
    <location>
        <begin position="68"/>
        <end position="79"/>
    </location>
</feature>
<dbReference type="AlphaFoldDB" id="A0AAU9SCY5"/>